<keyword evidence="2" id="KW-1185">Reference proteome</keyword>
<accession>I3TWU8</accession>
<protein>
    <submittedName>
        <fullName evidence="1">Type III effector protein</fullName>
    </submittedName>
</protein>
<keyword evidence="1" id="KW-0614">Plasmid</keyword>
<proteinExistence type="predicted"/>
<dbReference type="KEGG" id="tmo:TMO_c0626"/>
<gene>
    <name evidence="1" type="ordered locus">TMO_c0626</name>
</gene>
<name>I3TWU8_TISMK</name>
<evidence type="ECO:0000313" key="1">
    <source>
        <dbReference type="EMBL" id="AFK57236.1"/>
    </source>
</evidence>
<geneLocation type="plasmid" evidence="1 2">
    <name>pTM3</name>
</geneLocation>
<dbReference type="AlphaFoldDB" id="I3TWU8"/>
<dbReference type="Proteomes" id="UP000005258">
    <property type="component" value="Plasmid pTM3"/>
</dbReference>
<dbReference type="HOGENOM" id="CLU_1467590_0_0_5"/>
<reference evidence="1 2" key="1">
    <citation type="journal article" date="2012" name="J. Am. Chem. Soc.">
        <title>Bacterial biosynthesis and maturation of the didemnin anti-cancer agents.</title>
        <authorList>
            <person name="Xu Y."/>
            <person name="Kersten R.D."/>
            <person name="Nam S.J."/>
            <person name="Lu L."/>
            <person name="Al-Suwailem A.M."/>
            <person name="Zheng H."/>
            <person name="Fenical W."/>
            <person name="Dorrestein P.C."/>
            <person name="Moore B.S."/>
            <person name="Qian P.Y."/>
        </authorList>
    </citation>
    <scope>NUCLEOTIDE SEQUENCE [LARGE SCALE GENOMIC DNA]</scope>
    <source>
        <strain evidence="1 2">KA081020-065</strain>
    </source>
</reference>
<sequence>MSLDDLFGAALTAARQGVVGLEHRCKPKSLRQLDKNTVGFLKIYTRSIAERVRSGDVLAADVYLLWLVDEAGKIWLAFEEAFDEDDEMFRFVLNRETLGGSMHKLPKPLAKLGHPSLVGGGKARIGGELIFDPDATPPIWYLNNKSGRYGLRADRTVAHLQNVQKLFRDHGLEFQIDFRPSGQS</sequence>
<dbReference type="EMBL" id="CP003239">
    <property type="protein sequence ID" value="AFK57236.1"/>
    <property type="molecule type" value="Genomic_DNA"/>
</dbReference>
<evidence type="ECO:0000313" key="2">
    <source>
        <dbReference type="Proteomes" id="UP000005258"/>
    </source>
</evidence>
<organism evidence="1 2">
    <name type="scientific">Tistrella mobilis (strain KA081020-065)</name>
    <dbReference type="NCBI Taxonomy" id="1110502"/>
    <lineage>
        <taxon>Bacteria</taxon>
        <taxon>Pseudomonadati</taxon>
        <taxon>Pseudomonadota</taxon>
        <taxon>Alphaproteobacteria</taxon>
        <taxon>Geminicoccales</taxon>
        <taxon>Geminicoccaceae</taxon>
        <taxon>Tistrella</taxon>
    </lineage>
</organism>
<dbReference type="RefSeq" id="WP_014748225.1">
    <property type="nucleotide sequence ID" value="NC_017958.1"/>
</dbReference>